<dbReference type="AlphaFoldDB" id="A0A6L2K307"/>
<evidence type="ECO:0000256" key="1">
    <source>
        <dbReference type="SAM" id="MobiDB-lite"/>
    </source>
</evidence>
<evidence type="ECO:0000313" key="4">
    <source>
        <dbReference type="EMBL" id="GEU42254.1"/>
    </source>
</evidence>
<organism evidence="4">
    <name type="scientific">Tanacetum cinerariifolium</name>
    <name type="common">Dalmatian daisy</name>
    <name type="synonym">Chrysanthemum cinerariifolium</name>
    <dbReference type="NCBI Taxonomy" id="118510"/>
    <lineage>
        <taxon>Eukaryota</taxon>
        <taxon>Viridiplantae</taxon>
        <taxon>Streptophyta</taxon>
        <taxon>Embryophyta</taxon>
        <taxon>Tracheophyta</taxon>
        <taxon>Spermatophyta</taxon>
        <taxon>Magnoliopsida</taxon>
        <taxon>eudicotyledons</taxon>
        <taxon>Gunneridae</taxon>
        <taxon>Pentapetalae</taxon>
        <taxon>asterids</taxon>
        <taxon>campanulids</taxon>
        <taxon>Asterales</taxon>
        <taxon>Asteraceae</taxon>
        <taxon>Asteroideae</taxon>
        <taxon>Anthemideae</taxon>
        <taxon>Anthemidinae</taxon>
        <taxon>Tanacetum</taxon>
    </lineage>
</organism>
<dbReference type="Pfam" id="PF03372">
    <property type="entry name" value="Exo_endo_phos"/>
    <property type="match status" value="1"/>
</dbReference>
<dbReference type="GO" id="GO:0003964">
    <property type="term" value="F:RNA-directed DNA polymerase activity"/>
    <property type="evidence" value="ECO:0007669"/>
    <property type="project" value="UniProtKB-KW"/>
</dbReference>
<dbReference type="Pfam" id="PF13966">
    <property type="entry name" value="zf-RVT"/>
    <property type="match status" value="1"/>
</dbReference>
<reference evidence="4" key="1">
    <citation type="journal article" date="2019" name="Sci. Rep.">
        <title>Draft genome of Tanacetum cinerariifolium, the natural source of mosquito coil.</title>
        <authorList>
            <person name="Yamashiro T."/>
            <person name="Shiraishi A."/>
            <person name="Satake H."/>
            <person name="Nakayama K."/>
        </authorList>
    </citation>
    <scope>NUCLEOTIDE SEQUENCE</scope>
</reference>
<feature type="compositionally biased region" description="Low complexity" evidence="1">
    <location>
        <begin position="181"/>
        <end position="192"/>
    </location>
</feature>
<dbReference type="PANTHER" id="PTHR33710">
    <property type="entry name" value="BNAC02G09200D PROTEIN"/>
    <property type="match status" value="1"/>
</dbReference>
<dbReference type="SUPFAM" id="SSF56219">
    <property type="entry name" value="DNase I-like"/>
    <property type="match status" value="1"/>
</dbReference>
<dbReference type="EMBL" id="BKCJ010001546">
    <property type="protein sequence ID" value="GEU42254.1"/>
    <property type="molecule type" value="Genomic_DNA"/>
</dbReference>
<keyword evidence="4" id="KW-0548">Nucleotidyltransferase</keyword>
<gene>
    <name evidence="4" type="ORF">Tci_014232</name>
</gene>
<proteinExistence type="predicted"/>
<dbReference type="PANTHER" id="PTHR33710:SF64">
    <property type="entry name" value="ENDONUCLEASE_EXONUCLEASE_PHOSPHATASE DOMAIN-CONTAINING PROTEIN"/>
    <property type="match status" value="1"/>
</dbReference>
<feature type="non-terminal residue" evidence="4">
    <location>
        <position position="738"/>
    </location>
</feature>
<accession>A0A6L2K307</accession>
<feature type="region of interest" description="Disordered" evidence="1">
    <location>
        <begin position="160"/>
        <end position="213"/>
    </location>
</feature>
<protein>
    <submittedName>
        <fullName evidence="4">RNA-directed DNA polymerase, eukaryota</fullName>
    </submittedName>
</protein>
<name>A0A6L2K307_TANCI</name>
<dbReference type="InterPro" id="IPR036691">
    <property type="entry name" value="Endo/exonu/phosph_ase_sf"/>
</dbReference>
<dbReference type="Gene3D" id="3.60.10.10">
    <property type="entry name" value="Endonuclease/exonuclease/phosphatase"/>
    <property type="match status" value="1"/>
</dbReference>
<feature type="domain" description="Reverse transcriptase zinc-binding" evidence="3">
    <location>
        <begin position="11"/>
        <end position="100"/>
    </location>
</feature>
<dbReference type="InterPro" id="IPR005135">
    <property type="entry name" value="Endo/exonuclease/phosphatase"/>
</dbReference>
<dbReference type="InterPro" id="IPR026960">
    <property type="entry name" value="RVT-Znf"/>
</dbReference>
<comment type="caution">
    <text evidence="4">The sequence shown here is derived from an EMBL/GenBank/DDBJ whole genome shotgun (WGS) entry which is preliminary data.</text>
</comment>
<keyword evidence="4" id="KW-0808">Transferase</keyword>
<feature type="domain" description="Endonuclease/exonuclease/phosphatase" evidence="2">
    <location>
        <begin position="257"/>
        <end position="461"/>
    </location>
</feature>
<evidence type="ECO:0000259" key="3">
    <source>
        <dbReference type="Pfam" id="PF13966"/>
    </source>
</evidence>
<keyword evidence="4" id="KW-0695">RNA-directed DNA polymerase</keyword>
<evidence type="ECO:0000259" key="2">
    <source>
        <dbReference type="Pfam" id="PF03372"/>
    </source>
</evidence>
<sequence length="738" mass="84548">MCDLNENLSDFSVKCAWEVLRPRGQQVMWYHITCFSHCIPRHAFHLWLVMRRFLKTQDKLRSWDVDASTDLSQLRCSLCGSHQDSHEHLFFECTFSSQVWNSIGNLAGMEHVFPILEDIVMWFNPMDNNRSFKNVVGKLIFAASSYYIWIERNNRKYPPGFTPNEGSDGASMHVEEGRGGNSENGNEGNVDVDGNHSGMNSKEGGTESVCSGHFKKSKVPRTRGSIMSLLDDVVKVGQVMGDKMDGCLAQKAKKDWVKELCVKNKVNFLALQETKMENMELFCVKTCWGNMAFDYVHSDSVGNSGGILCVWDPNAFCKHNVTMSDYFILVRGVWRQSGKDFLIIVVYAPHDIKEKMMLWDYLTREIGRWKREVVVMGDFNEVRNRSDVFGSVFNVQGANVFNSFISSAGLVEVSLGGCSFTWCHKSATKMSKLDRFFVSESLLNTCPDISAITLERDFSDHRPILLRENHFDYGPTPFRFFHYWFEMKGFSKIVEDAWKESPSDESNAMIRMMGKIKFLKTKIREWNKTNMLCQKNVKAQCKADLEAVEVIIDSGNGNEEIAIKRMELVKNLQHIDKLNSLEIAQKAKVKWAIEGDENSDFFPCRFSKPDNRRALIQMRFPKRLSLEQQVELKSEVSNEEIKRAAWDCRTDKAPGPDGFTFGFYRYFALIPKIPDANLVKEFRPISLIGSLYKIIAKILANRLVGVLGDIVNEVQSDFIADRQILDGPFILDELIQWC</sequence>